<dbReference type="Pfam" id="PF04296">
    <property type="entry name" value="YlxR"/>
    <property type="match status" value="1"/>
</dbReference>
<reference evidence="2 3" key="1">
    <citation type="submission" date="2013-10" db="EMBL/GenBank/DDBJ databases">
        <title>Complete genome sequence of Corynebacterium lactis DSM 45799(T), isolated from raw cow milk.</title>
        <authorList>
            <person name="Ruckert C."/>
            <person name="Albersmeier A."/>
            <person name="Lipski A."/>
            <person name="Kalinowski J."/>
        </authorList>
    </citation>
    <scope>NUCLEOTIDE SEQUENCE [LARGE SCALE GENOMIC DNA]</scope>
    <source>
        <strain evidence="2 3">RW2-5</strain>
    </source>
</reference>
<evidence type="ECO:0000259" key="1">
    <source>
        <dbReference type="Pfam" id="PF04296"/>
    </source>
</evidence>
<dbReference type="AlphaFoldDB" id="A0A0K2GZL9"/>
<dbReference type="OrthoDB" id="5244965at2"/>
<dbReference type="Gene3D" id="3.30.1230.10">
    <property type="entry name" value="YlxR-like"/>
    <property type="match status" value="1"/>
</dbReference>
<dbReference type="PANTHER" id="PTHR34215:SF1">
    <property type="entry name" value="YLXR DOMAIN-CONTAINING PROTEIN"/>
    <property type="match status" value="1"/>
</dbReference>
<dbReference type="PATRIC" id="fig|1408189.4.peg.1060"/>
<dbReference type="InterPro" id="IPR037465">
    <property type="entry name" value="YlxR"/>
</dbReference>
<sequence>MTNPRVINPSSNSLARTRTCIATRQRCSESNLLRVVASAEEDGITAIVPDPRRRMPGRGAWITPTSAAWETAHKRRAFGRALKVSTPVDATPVKRYIDRLEGGDVPQSRNQEKRKT</sequence>
<keyword evidence="2" id="KW-0238">DNA-binding</keyword>
<keyword evidence="3" id="KW-1185">Reference proteome</keyword>
<dbReference type="EMBL" id="CP006841">
    <property type="protein sequence ID" value="ALA67230.1"/>
    <property type="molecule type" value="Genomic_DNA"/>
</dbReference>
<dbReference type="STRING" id="1408189.CLAC_05325"/>
<dbReference type="SUPFAM" id="SSF64376">
    <property type="entry name" value="YlxR-like"/>
    <property type="match status" value="1"/>
</dbReference>
<dbReference type="InterPro" id="IPR007393">
    <property type="entry name" value="YlxR_dom"/>
</dbReference>
<dbReference type="RefSeq" id="WP_053412001.1">
    <property type="nucleotide sequence ID" value="NZ_CP006841.1"/>
</dbReference>
<protein>
    <submittedName>
        <fullName evidence="2">DNA-binding protein</fullName>
    </submittedName>
</protein>
<name>A0A0K2GZL9_9CORY</name>
<evidence type="ECO:0000313" key="3">
    <source>
        <dbReference type="Proteomes" id="UP000058446"/>
    </source>
</evidence>
<accession>A0A0K2GZL9</accession>
<organism evidence="2 3">
    <name type="scientific">Corynebacterium lactis RW2-5</name>
    <dbReference type="NCBI Taxonomy" id="1408189"/>
    <lineage>
        <taxon>Bacteria</taxon>
        <taxon>Bacillati</taxon>
        <taxon>Actinomycetota</taxon>
        <taxon>Actinomycetes</taxon>
        <taxon>Mycobacteriales</taxon>
        <taxon>Corynebacteriaceae</taxon>
        <taxon>Corynebacterium</taxon>
    </lineage>
</organism>
<gene>
    <name evidence="2" type="ORF">CLAC_05325</name>
</gene>
<dbReference type="KEGG" id="clw:CLAC_05325"/>
<dbReference type="PANTHER" id="PTHR34215">
    <property type="entry name" value="BLL0784 PROTEIN"/>
    <property type="match status" value="1"/>
</dbReference>
<dbReference type="InterPro" id="IPR035931">
    <property type="entry name" value="YlxR-like_sf"/>
</dbReference>
<feature type="domain" description="YlxR" evidence="1">
    <location>
        <begin position="18"/>
        <end position="87"/>
    </location>
</feature>
<proteinExistence type="predicted"/>
<evidence type="ECO:0000313" key="2">
    <source>
        <dbReference type="EMBL" id="ALA67230.1"/>
    </source>
</evidence>
<dbReference type="Proteomes" id="UP000058446">
    <property type="component" value="Chromosome"/>
</dbReference>
<dbReference type="GO" id="GO:0003677">
    <property type="term" value="F:DNA binding"/>
    <property type="evidence" value="ECO:0007669"/>
    <property type="project" value="UniProtKB-KW"/>
</dbReference>